<dbReference type="AlphaFoldDB" id="A0A4S8QC92"/>
<name>A0A4S8QC92_9ACTN</name>
<evidence type="ECO:0000313" key="1">
    <source>
        <dbReference type="EMBL" id="THV40582.1"/>
    </source>
</evidence>
<keyword evidence="2" id="KW-1185">Reference proteome</keyword>
<dbReference type="Proteomes" id="UP000308760">
    <property type="component" value="Unassembled WGS sequence"/>
</dbReference>
<accession>A0A4S8QC92</accession>
<reference evidence="1 2" key="2">
    <citation type="submission" date="2019-05" db="EMBL/GenBank/DDBJ databases">
        <title>Glycomyces buryatensis sp. nov.</title>
        <authorList>
            <person name="Nikitina E."/>
        </authorList>
    </citation>
    <scope>NUCLEOTIDE SEQUENCE [LARGE SCALE GENOMIC DNA]</scope>
    <source>
        <strain evidence="1 2">18</strain>
    </source>
</reference>
<proteinExistence type="predicted"/>
<evidence type="ECO:0000313" key="2">
    <source>
        <dbReference type="Proteomes" id="UP000308760"/>
    </source>
</evidence>
<reference evidence="2" key="1">
    <citation type="submission" date="2019-04" db="EMBL/GenBank/DDBJ databases">
        <title>Nocardioides xinjiangensis sp. nov.</title>
        <authorList>
            <person name="Liu S."/>
        </authorList>
    </citation>
    <scope>NUCLEOTIDE SEQUENCE [LARGE SCALE GENOMIC DNA]</scope>
    <source>
        <strain evidence="2">18</strain>
    </source>
</reference>
<dbReference type="EMBL" id="STGY01000056">
    <property type="protein sequence ID" value="THV40582.1"/>
    <property type="molecule type" value="Genomic_DNA"/>
</dbReference>
<organism evidence="1 2">
    <name type="scientific">Glycomyces buryatensis</name>
    <dbReference type="NCBI Taxonomy" id="2570927"/>
    <lineage>
        <taxon>Bacteria</taxon>
        <taxon>Bacillati</taxon>
        <taxon>Actinomycetota</taxon>
        <taxon>Actinomycetes</taxon>
        <taxon>Glycomycetales</taxon>
        <taxon>Glycomycetaceae</taxon>
        <taxon>Glycomyces</taxon>
    </lineage>
</organism>
<gene>
    <name evidence="1" type="ORF">FAB82_15055</name>
</gene>
<protein>
    <submittedName>
        <fullName evidence="1">Uncharacterized protein</fullName>
    </submittedName>
</protein>
<dbReference type="RefSeq" id="WP_136535357.1">
    <property type="nucleotide sequence ID" value="NZ_STGY01000056.1"/>
</dbReference>
<comment type="caution">
    <text evidence="1">The sequence shown here is derived from an EMBL/GenBank/DDBJ whole genome shotgun (WGS) entry which is preliminary data.</text>
</comment>
<sequence>MAELQMRLTGRSAEVMAVVESMREEAVEDDPPILLNVSPPYPTRGGSGDVRVYLKFDGTRLAAEM</sequence>